<evidence type="ECO:0000313" key="2">
    <source>
        <dbReference type="EMBL" id="KAK8726432.1"/>
    </source>
</evidence>
<feature type="region of interest" description="Disordered" evidence="1">
    <location>
        <begin position="31"/>
        <end position="101"/>
    </location>
</feature>
<reference evidence="2 3" key="1">
    <citation type="journal article" date="2024" name="BMC Genomics">
        <title>Genome assembly of redclaw crayfish (Cherax quadricarinatus) provides insights into its immune adaptation and hypoxia tolerance.</title>
        <authorList>
            <person name="Liu Z."/>
            <person name="Zheng J."/>
            <person name="Li H."/>
            <person name="Fang K."/>
            <person name="Wang S."/>
            <person name="He J."/>
            <person name="Zhou D."/>
            <person name="Weng S."/>
            <person name="Chi M."/>
            <person name="Gu Z."/>
            <person name="He J."/>
            <person name="Li F."/>
            <person name="Wang M."/>
        </authorList>
    </citation>
    <scope>NUCLEOTIDE SEQUENCE [LARGE SCALE GENOMIC DNA]</scope>
    <source>
        <strain evidence="2">ZL_2023a</strain>
    </source>
</reference>
<dbReference type="EMBL" id="JARKIK010000079">
    <property type="protein sequence ID" value="KAK8726432.1"/>
    <property type="molecule type" value="Genomic_DNA"/>
</dbReference>
<accession>A0AAW0WG79</accession>
<name>A0AAW0WG79_CHEQU</name>
<keyword evidence="3" id="KW-1185">Reference proteome</keyword>
<evidence type="ECO:0000313" key="3">
    <source>
        <dbReference type="Proteomes" id="UP001445076"/>
    </source>
</evidence>
<feature type="non-terminal residue" evidence="2">
    <location>
        <position position="1"/>
    </location>
</feature>
<feature type="compositionally biased region" description="Acidic residues" evidence="1">
    <location>
        <begin position="91"/>
        <end position="101"/>
    </location>
</feature>
<dbReference type="AlphaFoldDB" id="A0AAW0WG79"/>
<protein>
    <submittedName>
        <fullName evidence="2">Uncharacterized protein</fullName>
    </submittedName>
</protein>
<dbReference type="Proteomes" id="UP001445076">
    <property type="component" value="Unassembled WGS sequence"/>
</dbReference>
<evidence type="ECO:0000256" key="1">
    <source>
        <dbReference type="SAM" id="MobiDB-lite"/>
    </source>
</evidence>
<feature type="region of interest" description="Disordered" evidence="1">
    <location>
        <begin position="251"/>
        <end position="281"/>
    </location>
</feature>
<sequence length="302" mass="35101">DAFCIRGSRVILFIYLPVIMNSDEISLSSLSTDEMKPDDQERSRSKEHRHKHKKKHKRHSHKHKHRHKSSSRKERKHKKHRSKHRHKESESESAESEDVEDVQLIDELLESGLEALVTNHERPRSHGRDVEIRRASAGNGIVESMKIVVNNHNGSRDQPVTVYSSEDEIVDQLLSDENSREASRKAEEFSLDSSDFLHIHEDLNLEELMKQKLTLQACLGAYMSDVEDEEEFQETPQKPVVAKKIEEEVVTIEDSDDAEPKKKERKKERESRAKKRKRSSKPTFLGCYEAAFGRWFGSLLYL</sequence>
<feature type="compositionally biased region" description="Basic and acidic residues" evidence="1">
    <location>
        <begin position="258"/>
        <end position="271"/>
    </location>
</feature>
<organism evidence="2 3">
    <name type="scientific">Cherax quadricarinatus</name>
    <name type="common">Australian red claw crayfish</name>
    <dbReference type="NCBI Taxonomy" id="27406"/>
    <lineage>
        <taxon>Eukaryota</taxon>
        <taxon>Metazoa</taxon>
        <taxon>Ecdysozoa</taxon>
        <taxon>Arthropoda</taxon>
        <taxon>Crustacea</taxon>
        <taxon>Multicrustacea</taxon>
        <taxon>Malacostraca</taxon>
        <taxon>Eumalacostraca</taxon>
        <taxon>Eucarida</taxon>
        <taxon>Decapoda</taxon>
        <taxon>Pleocyemata</taxon>
        <taxon>Astacidea</taxon>
        <taxon>Parastacoidea</taxon>
        <taxon>Parastacidae</taxon>
        <taxon>Cherax</taxon>
    </lineage>
</organism>
<feature type="compositionally biased region" description="Basic and acidic residues" evidence="1">
    <location>
        <begin position="33"/>
        <end position="44"/>
    </location>
</feature>
<gene>
    <name evidence="2" type="ORF">OTU49_010256</name>
</gene>
<feature type="compositionally biased region" description="Basic residues" evidence="1">
    <location>
        <begin position="45"/>
        <end position="86"/>
    </location>
</feature>
<comment type="caution">
    <text evidence="2">The sequence shown here is derived from an EMBL/GenBank/DDBJ whole genome shotgun (WGS) entry which is preliminary data.</text>
</comment>
<proteinExistence type="predicted"/>